<evidence type="ECO:0000313" key="2">
    <source>
        <dbReference type="Proteomes" id="UP000053462"/>
    </source>
</evidence>
<dbReference type="RefSeq" id="WP_058938994.1">
    <property type="nucleotide sequence ID" value="NZ_LLYW01000025.1"/>
</dbReference>
<dbReference type="Proteomes" id="UP000053462">
    <property type="component" value="Unassembled WGS sequence"/>
</dbReference>
<dbReference type="STRING" id="227598.APY94_07245"/>
<dbReference type="EMBL" id="LLYW01000025">
    <property type="protein sequence ID" value="KUH33057.1"/>
    <property type="molecule type" value="Genomic_DNA"/>
</dbReference>
<gene>
    <name evidence="1" type="ORF">APY94_07245</name>
</gene>
<reference evidence="1 2" key="1">
    <citation type="submission" date="2015-10" db="EMBL/GenBank/DDBJ databases">
        <title>Draft genome sequence of Thermococcus celericrescens strain DSM 17994.</title>
        <authorList>
            <person name="Hong S.-J."/>
            <person name="Park C.-E."/>
            <person name="Shin J.-H."/>
        </authorList>
    </citation>
    <scope>NUCLEOTIDE SEQUENCE [LARGE SCALE GENOMIC DNA]</scope>
    <source>
        <strain evidence="1 2">DSM 17994</strain>
    </source>
</reference>
<dbReference type="OrthoDB" id="99459at2157"/>
<protein>
    <submittedName>
        <fullName evidence="1">Uncharacterized protein</fullName>
    </submittedName>
</protein>
<name>A0A100XX95_9EURY</name>
<proteinExistence type="predicted"/>
<organism evidence="1 2">
    <name type="scientific">Thermococcus celericrescens</name>
    <dbReference type="NCBI Taxonomy" id="227598"/>
    <lineage>
        <taxon>Archaea</taxon>
        <taxon>Methanobacteriati</taxon>
        <taxon>Methanobacteriota</taxon>
        <taxon>Thermococci</taxon>
        <taxon>Thermococcales</taxon>
        <taxon>Thermococcaceae</taxon>
        <taxon>Thermococcus</taxon>
    </lineage>
</organism>
<dbReference type="AlphaFoldDB" id="A0A100XX95"/>
<accession>A0A100XX95</accession>
<comment type="caution">
    <text evidence="1">The sequence shown here is derived from an EMBL/GenBank/DDBJ whole genome shotgun (WGS) entry which is preliminary data.</text>
</comment>
<keyword evidence="2" id="KW-1185">Reference proteome</keyword>
<evidence type="ECO:0000313" key="1">
    <source>
        <dbReference type="EMBL" id="KUH33057.1"/>
    </source>
</evidence>
<sequence>MKTKAFLLLFLVVFGFFAYSKYVQHERAIKEAELNETINLVQTDLETFRLEYNATHKAYLNQKVDDKDVESAIGRVLELREMLLKLNVSDDEIMDIDVCLNETYSYQRRGELYAALTEGRSCAILAADYLGSTLALANRTEFLRYVRGQFRSVEALGNETAEKWKQTLRRGINFTDYLVTGFVVEDNIIKAEISLNQSRDFLKKLDGIPNPTTSQEIENVSILGGWVTGYLEFARSFLMDSRVLIGHVTPGTFRPEELGDNVRALADNLSRVDVPCEFEEVMSRMACSWKEYHKKRGLMGAKNGYYSAATYHLLYAIAINEHLDEFEALNSTFATLKTPKEKVRMVLRLRHDALDSINDCSRDPLTSLYIQDARGWYFKHGDAVLEMMVRVRTDDPTTQPIYNYEMAKIIAKKMCPYVSRLYQTSKR</sequence>